<feature type="transmembrane region" description="Helical" evidence="7">
    <location>
        <begin position="302"/>
        <end position="319"/>
    </location>
</feature>
<keyword evidence="5 7" id="KW-1133">Transmembrane helix</keyword>
<dbReference type="GO" id="GO:0015171">
    <property type="term" value="F:amino acid transmembrane transporter activity"/>
    <property type="evidence" value="ECO:0007669"/>
    <property type="project" value="TreeGrafter"/>
</dbReference>
<keyword evidence="2" id="KW-0813">Transport</keyword>
<feature type="transmembrane region" description="Helical" evidence="7">
    <location>
        <begin position="144"/>
        <end position="162"/>
    </location>
</feature>
<dbReference type="FunFam" id="1.20.1740.10:FF:000001">
    <property type="entry name" value="Amino acid permease"/>
    <property type="match status" value="1"/>
</dbReference>
<comment type="subcellular location">
    <subcellularLocation>
        <location evidence="1">Membrane</location>
        <topology evidence="1">Multi-pass membrane protein</topology>
    </subcellularLocation>
</comment>
<evidence type="ECO:0000259" key="8">
    <source>
        <dbReference type="Pfam" id="PF00324"/>
    </source>
</evidence>
<evidence type="ECO:0000256" key="6">
    <source>
        <dbReference type="ARBA" id="ARBA00023136"/>
    </source>
</evidence>
<evidence type="ECO:0000313" key="9">
    <source>
        <dbReference type="EMBL" id="KAK0645084.1"/>
    </source>
</evidence>
<feature type="transmembrane region" description="Helical" evidence="7">
    <location>
        <begin position="399"/>
        <end position="419"/>
    </location>
</feature>
<dbReference type="EMBL" id="JAUJDW010000059">
    <property type="protein sequence ID" value="KAK0645084.1"/>
    <property type="molecule type" value="Genomic_DNA"/>
</dbReference>
<feature type="transmembrane region" description="Helical" evidence="7">
    <location>
        <begin position="504"/>
        <end position="523"/>
    </location>
</feature>
<keyword evidence="6 7" id="KW-0472">Membrane</keyword>
<evidence type="ECO:0000256" key="2">
    <source>
        <dbReference type="ARBA" id="ARBA00022448"/>
    </source>
</evidence>
<evidence type="ECO:0000256" key="7">
    <source>
        <dbReference type="SAM" id="Phobius"/>
    </source>
</evidence>
<feature type="domain" description="Amino acid permease/ SLC12A" evidence="8">
    <location>
        <begin position="90"/>
        <end position="525"/>
    </location>
</feature>
<dbReference type="PROSITE" id="PS00218">
    <property type="entry name" value="AMINO_ACID_PERMEASE_1"/>
    <property type="match status" value="1"/>
</dbReference>
<evidence type="ECO:0000313" key="10">
    <source>
        <dbReference type="Proteomes" id="UP001175001"/>
    </source>
</evidence>
<dbReference type="InterPro" id="IPR050524">
    <property type="entry name" value="APC_YAT"/>
</dbReference>
<dbReference type="Pfam" id="PF00324">
    <property type="entry name" value="AA_permease"/>
    <property type="match status" value="1"/>
</dbReference>
<evidence type="ECO:0000256" key="3">
    <source>
        <dbReference type="ARBA" id="ARBA00022692"/>
    </source>
</evidence>
<evidence type="ECO:0000256" key="5">
    <source>
        <dbReference type="ARBA" id="ARBA00022989"/>
    </source>
</evidence>
<dbReference type="GO" id="GO:0016020">
    <property type="term" value="C:membrane"/>
    <property type="evidence" value="ECO:0007669"/>
    <property type="project" value="UniProtKB-SubCell"/>
</dbReference>
<name>A0AA39Y3K1_9PEZI</name>
<feature type="transmembrane region" description="Helical" evidence="7">
    <location>
        <begin position="259"/>
        <end position="281"/>
    </location>
</feature>
<proteinExistence type="predicted"/>
<comment type="caution">
    <text evidence="9">The sequence shown here is derived from an EMBL/GenBank/DDBJ whole genome shotgun (WGS) entry which is preliminary data.</text>
</comment>
<dbReference type="InterPro" id="IPR004841">
    <property type="entry name" value="AA-permease/SLC12A_dom"/>
</dbReference>
<gene>
    <name evidence="9" type="primary">AGP3_2</name>
    <name evidence="9" type="ORF">DIS24_g8256</name>
</gene>
<dbReference type="AlphaFoldDB" id="A0AA39Y3K1"/>
<keyword evidence="4" id="KW-0029">Amino-acid transport</keyword>
<feature type="transmembrane region" description="Helical" evidence="7">
    <location>
        <begin position="187"/>
        <end position="208"/>
    </location>
</feature>
<dbReference type="PANTHER" id="PTHR43341">
    <property type="entry name" value="AMINO ACID PERMEASE"/>
    <property type="match status" value="1"/>
</dbReference>
<evidence type="ECO:0000256" key="1">
    <source>
        <dbReference type="ARBA" id="ARBA00004141"/>
    </source>
</evidence>
<feature type="transmembrane region" description="Helical" evidence="7">
    <location>
        <begin position="425"/>
        <end position="449"/>
    </location>
</feature>
<dbReference type="Proteomes" id="UP001175001">
    <property type="component" value="Unassembled WGS sequence"/>
</dbReference>
<feature type="transmembrane region" description="Helical" evidence="7">
    <location>
        <begin position="220"/>
        <end position="239"/>
    </location>
</feature>
<keyword evidence="3 7" id="KW-0812">Transmembrane</keyword>
<sequence>MDAAGHNQTSEFKWLGVPKNPSAALRSLKLLIPPNGARGLTQLSFPTIAAATILRETYSSLERKRAMMTMMGVSNWYDSARPQKLPEPSIWYGTGYALSYSGPVGALICFLIVGIDVFFVMQSLGEMCTMYPTPGAFTEMAGRFLDPAFAFALGWNYFYLWISNLSNEYNGLSIVLGLWNQAHVPSYGWILLGWAFFQCTALLPVTAYGEMEFWFASWKVLCVLGGFVVAILLNTGAISDGSGYIGFRYWRDPGPFAHGVGGFARTLVLAAVYYCGTEMVAVTAGESRAPKRDLPAAIRQSFARIFVVFLGMVFFASLICPADDPSFLTAESKSGLSPWTIALVRAGWAGAGNLVNVVILTANLSAINSSIYIASRTLLSLAKLGRAPAFFAATTPRGVPVRAVVFSNTLGLISLMNVGTKAGQVFSYLVTISGAATFVAWAAIGVMHVRFRRAWVRQGRAVEDLPFRALWYPWGAVLVAVINVFFVLIQGYQTLSPFKAADFVVAYVVIVVFVVLAVGWKIGKGTRWVRLEEMDLVSGTREDLPGMGNVEEKKAGLLLKTRRFFFA</sequence>
<dbReference type="InterPro" id="IPR004840">
    <property type="entry name" value="Amino_acid_permease_CS"/>
</dbReference>
<reference evidence="9" key="1">
    <citation type="submission" date="2023-06" db="EMBL/GenBank/DDBJ databases">
        <title>Multi-omics analyses reveal the molecular pathogenesis toolkit of Lasiodiplodia hormozganensis, a cross-kingdom pathogen.</title>
        <authorList>
            <person name="Felix C."/>
            <person name="Meneses R."/>
            <person name="Goncalves M.F.M."/>
            <person name="Tilleman L."/>
            <person name="Duarte A.S."/>
            <person name="Jorrin-Novo J.V."/>
            <person name="Van De Peer Y."/>
            <person name="Deforce D."/>
            <person name="Van Nieuwerburgh F."/>
            <person name="Esteves A.C."/>
            <person name="Alves A."/>
        </authorList>
    </citation>
    <scope>NUCLEOTIDE SEQUENCE</scope>
    <source>
        <strain evidence="9">CBS 339.90</strain>
    </source>
</reference>
<feature type="transmembrane region" description="Helical" evidence="7">
    <location>
        <begin position="104"/>
        <end position="124"/>
    </location>
</feature>
<feature type="transmembrane region" description="Helical" evidence="7">
    <location>
        <begin position="470"/>
        <end position="492"/>
    </location>
</feature>
<organism evidence="9 10">
    <name type="scientific">Lasiodiplodia hormozganensis</name>
    <dbReference type="NCBI Taxonomy" id="869390"/>
    <lineage>
        <taxon>Eukaryota</taxon>
        <taxon>Fungi</taxon>
        <taxon>Dikarya</taxon>
        <taxon>Ascomycota</taxon>
        <taxon>Pezizomycotina</taxon>
        <taxon>Dothideomycetes</taxon>
        <taxon>Dothideomycetes incertae sedis</taxon>
        <taxon>Botryosphaeriales</taxon>
        <taxon>Botryosphaeriaceae</taxon>
        <taxon>Lasiodiplodia</taxon>
    </lineage>
</organism>
<dbReference type="PANTHER" id="PTHR43341:SF26">
    <property type="entry name" value="GENERAL AMINO ACID PERMEASE AGP3"/>
    <property type="match status" value="1"/>
</dbReference>
<evidence type="ECO:0000256" key="4">
    <source>
        <dbReference type="ARBA" id="ARBA00022970"/>
    </source>
</evidence>
<keyword evidence="10" id="KW-1185">Reference proteome</keyword>
<dbReference type="Gene3D" id="1.20.1740.10">
    <property type="entry name" value="Amino acid/polyamine transporter I"/>
    <property type="match status" value="1"/>
</dbReference>
<accession>A0AA39Y3K1</accession>
<protein>
    <submittedName>
        <fullName evidence="9">General amino acid permease AGP3</fullName>
    </submittedName>
</protein>